<gene>
    <name evidence="3" type="ORF">ALMA_0530</name>
</gene>
<evidence type="ECO:0000313" key="3">
    <source>
        <dbReference type="EMBL" id="OZG54583.1"/>
    </source>
</evidence>
<reference evidence="3 4" key="1">
    <citation type="journal article" date="2017" name="BMC Genomics">
        <title>Comparative genomic and phylogenomic analyses of the Bifidobacteriaceae family.</title>
        <authorList>
            <person name="Lugli G.A."/>
            <person name="Milani C."/>
            <person name="Turroni F."/>
            <person name="Duranti S."/>
            <person name="Mancabelli L."/>
            <person name="Mangifesta M."/>
            <person name="Ferrario C."/>
            <person name="Modesto M."/>
            <person name="Mattarelli P."/>
            <person name="Jiri K."/>
            <person name="van Sinderen D."/>
            <person name="Ventura M."/>
        </authorList>
    </citation>
    <scope>NUCLEOTIDE SEQUENCE [LARGE SCALE GENOMIC DNA]</scope>
    <source>
        <strain evidence="3 4">DSM 24762</strain>
    </source>
</reference>
<dbReference type="PANTHER" id="PTHR36924">
    <property type="entry name" value="ANTITOXIN HIGA-1"/>
    <property type="match status" value="1"/>
</dbReference>
<organism evidence="3 4">
    <name type="scientific">Alloscardovia macacae</name>
    <dbReference type="NCBI Taxonomy" id="1160091"/>
    <lineage>
        <taxon>Bacteria</taxon>
        <taxon>Bacillati</taxon>
        <taxon>Actinomycetota</taxon>
        <taxon>Actinomycetes</taxon>
        <taxon>Bifidobacteriales</taxon>
        <taxon>Bifidobacteriaceae</taxon>
        <taxon>Alloscardovia</taxon>
    </lineage>
</organism>
<proteinExistence type="predicted"/>
<dbReference type="RefSeq" id="WP_094726280.1">
    <property type="nucleotide sequence ID" value="NZ_JBHLWS010000005.1"/>
</dbReference>
<evidence type="ECO:0000259" key="2">
    <source>
        <dbReference type="PROSITE" id="PS50943"/>
    </source>
</evidence>
<evidence type="ECO:0000256" key="1">
    <source>
        <dbReference type="ARBA" id="ARBA00023125"/>
    </source>
</evidence>
<evidence type="ECO:0000313" key="4">
    <source>
        <dbReference type="Proteomes" id="UP000243657"/>
    </source>
</evidence>
<dbReference type="Gene3D" id="1.10.260.40">
    <property type="entry name" value="lambda repressor-like DNA-binding domains"/>
    <property type="match status" value="1"/>
</dbReference>
<feature type="domain" description="HTH cro/C1-type" evidence="2">
    <location>
        <begin position="22"/>
        <end position="69"/>
    </location>
</feature>
<dbReference type="NCBIfam" id="TIGR02607">
    <property type="entry name" value="antidote_HigA"/>
    <property type="match status" value="1"/>
</dbReference>
<protein>
    <submittedName>
        <fullName evidence="3">Plasmid maintenance system antidote protein</fullName>
    </submittedName>
</protein>
<dbReference type="InterPro" id="IPR013430">
    <property type="entry name" value="Toxin_antidote_HigA"/>
</dbReference>
<dbReference type="PROSITE" id="PS50943">
    <property type="entry name" value="HTH_CROC1"/>
    <property type="match status" value="1"/>
</dbReference>
<dbReference type="InterPro" id="IPR010982">
    <property type="entry name" value="Lambda_DNA-bd_dom_sf"/>
</dbReference>
<dbReference type="InterPro" id="IPR001387">
    <property type="entry name" value="Cro/C1-type_HTH"/>
</dbReference>
<dbReference type="SUPFAM" id="SSF47413">
    <property type="entry name" value="lambda repressor-like DNA-binding domains"/>
    <property type="match status" value="1"/>
</dbReference>
<dbReference type="CDD" id="cd00093">
    <property type="entry name" value="HTH_XRE"/>
    <property type="match status" value="1"/>
</dbReference>
<keyword evidence="1" id="KW-0238">DNA-binding</keyword>
<dbReference type="Proteomes" id="UP000243657">
    <property type="component" value="Unassembled WGS sequence"/>
</dbReference>
<sequence>MPQNKNASTVGEILDEEFLSPLGISRYKLAKAIGVSQSTISDIIHNKRSLTVDLAYRLSKALGTSAEFWLNLQRDYDLLTFDSSKIADITPLVEA</sequence>
<comment type="caution">
    <text evidence="3">The sequence shown here is derived from an EMBL/GenBank/DDBJ whole genome shotgun (WGS) entry which is preliminary data.</text>
</comment>
<dbReference type="PANTHER" id="PTHR36924:SF1">
    <property type="entry name" value="ANTITOXIN HIGA-1"/>
    <property type="match status" value="1"/>
</dbReference>
<name>A0A261F6C6_9BIFI</name>
<dbReference type="AlphaFoldDB" id="A0A261F6C6"/>
<accession>A0A261F6C6</accession>
<dbReference type="EMBL" id="MWWT01000004">
    <property type="protein sequence ID" value="OZG54583.1"/>
    <property type="molecule type" value="Genomic_DNA"/>
</dbReference>
<keyword evidence="4" id="KW-1185">Reference proteome</keyword>
<dbReference type="Pfam" id="PF01381">
    <property type="entry name" value="HTH_3"/>
    <property type="match status" value="1"/>
</dbReference>
<dbReference type="SMART" id="SM00530">
    <property type="entry name" value="HTH_XRE"/>
    <property type="match status" value="1"/>
</dbReference>
<dbReference type="GO" id="GO:0003677">
    <property type="term" value="F:DNA binding"/>
    <property type="evidence" value="ECO:0007669"/>
    <property type="project" value="UniProtKB-KW"/>
</dbReference>